<dbReference type="Proteomes" id="UP000191980">
    <property type="component" value="Unassembled WGS sequence"/>
</dbReference>
<dbReference type="OrthoDB" id="9255830at2"/>
<evidence type="ECO:0000313" key="1">
    <source>
        <dbReference type="EMBL" id="OQK18416.1"/>
    </source>
</evidence>
<accession>A0A1V8MA56</accession>
<comment type="caution">
    <text evidence="1">The sequence shown here is derived from an EMBL/GenBank/DDBJ whole genome shotgun (WGS) entry which is preliminary data.</text>
</comment>
<dbReference type="RefSeq" id="WP_080523017.1">
    <property type="nucleotide sequence ID" value="NZ_LPUF01000001.1"/>
</dbReference>
<evidence type="ECO:0000313" key="2">
    <source>
        <dbReference type="Proteomes" id="UP000191980"/>
    </source>
</evidence>
<keyword evidence="2" id="KW-1185">Reference proteome</keyword>
<dbReference type="AlphaFoldDB" id="A0A1V8MA56"/>
<dbReference type="EMBL" id="LPUF01000001">
    <property type="protein sequence ID" value="OQK18416.1"/>
    <property type="molecule type" value="Genomic_DNA"/>
</dbReference>
<proteinExistence type="predicted"/>
<protein>
    <submittedName>
        <fullName evidence="1">Uncharacterized protein</fullName>
    </submittedName>
</protein>
<name>A0A1V8MA56_9GAMM</name>
<reference evidence="1 2" key="1">
    <citation type="submission" date="2015-12" db="EMBL/GenBank/DDBJ databases">
        <authorList>
            <person name="Shamseldin A."/>
            <person name="Moawad H."/>
            <person name="Abd El-Rahim W.M."/>
            <person name="Sadowsky M.J."/>
        </authorList>
    </citation>
    <scope>NUCLEOTIDE SEQUENCE [LARGE SCALE GENOMIC DNA]</scope>
    <source>
        <strain evidence="1 2">WF1</strain>
    </source>
</reference>
<gene>
    <name evidence="1" type="ORF">AU255_11535</name>
</gene>
<sequence length="89" mass="9885">MNTNKLETLQFSALNDDKKRQTEATWLIHACALANGSVAFGLANTLAGDTVLITGVSLYMIYRLGRLYKAEDVNGKQILRKLSLIMPDR</sequence>
<organism evidence="1 2">
    <name type="scientific">Methyloprofundus sedimenti</name>
    <dbReference type="NCBI Taxonomy" id="1420851"/>
    <lineage>
        <taxon>Bacteria</taxon>
        <taxon>Pseudomonadati</taxon>
        <taxon>Pseudomonadota</taxon>
        <taxon>Gammaproteobacteria</taxon>
        <taxon>Methylococcales</taxon>
        <taxon>Methylococcaceae</taxon>
        <taxon>Methyloprofundus</taxon>
    </lineage>
</organism>